<evidence type="ECO:0000259" key="4">
    <source>
        <dbReference type="PROSITE" id="PS01124"/>
    </source>
</evidence>
<dbReference type="Pfam" id="PF12833">
    <property type="entry name" value="HTH_18"/>
    <property type="match status" value="1"/>
</dbReference>
<accession>A0A0B8P1T6</accession>
<dbReference type="SUPFAM" id="SSF46689">
    <property type="entry name" value="Homeodomain-like"/>
    <property type="match status" value="1"/>
</dbReference>
<keyword evidence="3" id="KW-0804">Transcription</keyword>
<dbReference type="PROSITE" id="PS01124">
    <property type="entry name" value="HTH_ARAC_FAMILY_2"/>
    <property type="match status" value="1"/>
</dbReference>
<dbReference type="InterPro" id="IPR020449">
    <property type="entry name" value="Tscrpt_reg_AraC-type_HTH"/>
</dbReference>
<proteinExistence type="predicted"/>
<evidence type="ECO:0000256" key="3">
    <source>
        <dbReference type="ARBA" id="ARBA00023163"/>
    </source>
</evidence>
<evidence type="ECO:0000313" key="6">
    <source>
        <dbReference type="Proteomes" id="UP000031670"/>
    </source>
</evidence>
<evidence type="ECO:0000313" key="5">
    <source>
        <dbReference type="EMBL" id="GAM60186.1"/>
    </source>
</evidence>
<keyword evidence="1" id="KW-0805">Transcription regulation</keyword>
<keyword evidence="2" id="KW-0238">DNA-binding</keyword>
<dbReference type="GO" id="GO:0003700">
    <property type="term" value="F:DNA-binding transcription factor activity"/>
    <property type="evidence" value="ECO:0007669"/>
    <property type="project" value="InterPro"/>
</dbReference>
<evidence type="ECO:0000256" key="1">
    <source>
        <dbReference type="ARBA" id="ARBA00023015"/>
    </source>
</evidence>
<dbReference type="GO" id="GO:0043565">
    <property type="term" value="F:sequence-specific DNA binding"/>
    <property type="evidence" value="ECO:0007669"/>
    <property type="project" value="InterPro"/>
</dbReference>
<dbReference type="Gene3D" id="1.10.10.60">
    <property type="entry name" value="Homeodomain-like"/>
    <property type="match status" value="1"/>
</dbReference>
<reference evidence="5 6" key="2">
    <citation type="submission" date="2015-01" db="EMBL/GenBank/DDBJ databases">
        <authorList>
            <consortium name="NBRP consortium"/>
            <person name="Sawabe T."/>
            <person name="Meirelles P."/>
            <person name="Feng G."/>
            <person name="Sayaka M."/>
            <person name="Hattori M."/>
            <person name="Ohkuma M."/>
        </authorList>
    </citation>
    <scope>NUCLEOTIDE SEQUENCE [LARGE SCALE GENOMIC DNA]</scope>
    <source>
        <strain evidence="5 6">JCM19232</strain>
    </source>
</reference>
<feature type="domain" description="HTH araC/xylS-type" evidence="4">
    <location>
        <begin position="1"/>
        <end position="42"/>
    </location>
</feature>
<dbReference type="AlphaFoldDB" id="A0A0B8P1T6"/>
<dbReference type="InterPro" id="IPR018060">
    <property type="entry name" value="HTH_AraC"/>
</dbReference>
<dbReference type="EMBL" id="BBSA01000001">
    <property type="protein sequence ID" value="GAM60186.1"/>
    <property type="molecule type" value="Genomic_DNA"/>
</dbReference>
<sequence length="46" mass="5355">MLRHTDFDLSRIAVEVGYKNTTHFVRAMKKVWGMTPRAYAKQLSLS</sequence>
<dbReference type="InterPro" id="IPR009057">
    <property type="entry name" value="Homeodomain-like_sf"/>
</dbReference>
<dbReference type="PRINTS" id="PR00032">
    <property type="entry name" value="HTHARAC"/>
</dbReference>
<reference evidence="5 6" key="1">
    <citation type="submission" date="2015-01" db="EMBL/GenBank/DDBJ databases">
        <title>Vibrio sp. C5 JCM 19232 whole genome shotgun sequence.</title>
        <authorList>
            <person name="Sawabe T."/>
            <person name="Meirelles P."/>
            <person name="Feng G."/>
            <person name="Sayaka M."/>
            <person name="Hattori M."/>
            <person name="Ohkuma M."/>
        </authorList>
    </citation>
    <scope>NUCLEOTIDE SEQUENCE [LARGE SCALE GENOMIC DNA]</scope>
    <source>
        <strain evidence="5 6">JCM19232</strain>
    </source>
</reference>
<evidence type="ECO:0000256" key="2">
    <source>
        <dbReference type="ARBA" id="ARBA00023125"/>
    </source>
</evidence>
<gene>
    <name evidence="5" type="ORF">JCM19232_519</name>
</gene>
<organism evidence="5 6">
    <name type="scientific">Vibrio ishigakensis</name>
    <dbReference type="NCBI Taxonomy" id="1481914"/>
    <lineage>
        <taxon>Bacteria</taxon>
        <taxon>Pseudomonadati</taxon>
        <taxon>Pseudomonadota</taxon>
        <taxon>Gammaproteobacteria</taxon>
        <taxon>Vibrionales</taxon>
        <taxon>Vibrionaceae</taxon>
        <taxon>Vibrio</taxon>
    </lineage>
</organism>
<comment type="caution">
    <text evidence="5">The sequence shown here is derived from an EMBL/GenBank/DDBJ whole genome shotgun (WGS) entry which is preliminary data.</text>
</comment>
<name>A0A0B8P1T6_9VIBR</name>
<protein>
    <recommendedName>
        <fullName evidence="4">HTH araC/xylS-type domain-containing protein</fullName>
    </recommendedName>
</protein>
<dbReference type="Proteomes" id="UP000031670">
    <property type="component" value="Unassembled WGS sequence"/>
</dbReference>